<protein>
    <submittedName>
        <fullName evidence="2">Uncharacterized protein</fullName>
    </submittedName>
</protein>
<organism evidence="2 3">
    <name type="scientific">Prorocentrum cordatum</name>
    <dbReference type="NCBI Taxonomy" id="2364126"/>
    <lineage>
        <taxon>Eukaryota</taxon>
        <taxon>Sar</taxon>
        <taxon>Alveolata</taxon>
        <taxon>Dinophyceae</taxon>
        <taxon>Prorocentrales</taxon>
        <taxon>Prorocentraceae</taxon>
        <taxon>Prorocentrum</taxon>
    </lineage>
</organism>
<reference evidence="2" key="1">
    <citation type="submission" date="2023-10" db="EMBL/GenBank/DDBJ databases">
        <authorList>
            <person name="Chen Y."/>
            <person name="Shah S."/>
            <person name="Dougan E. K."/>
            <person name="Thang M."/>
            <person name="Chan C."/>
        </authorList>
    </citation>
    <scope>NUCLEOTIDE SEQUENCE [LARGE SCALE GENOMIC DNA]</scope>
</reference>
<feature type="region of interest" description="Disordered" evidence="1">
    <location>
        <begin position="204"/>
        <end position="239"/>
    </location>
</feature>
<name>A0ABN9Y494_9DINO</name>
<accession>A0ABN9Y494</accession>
<proteinExistence type="predicted"/>
<keyword evidence="3" id="KW-1185">Reference proteome</keyword>
<evidence type="ECO:0000256" key="1">
    <source>
        <dbReference type="SAM" id="MobiDB-lite"/>
    </source>
</evidence>
<gene>
    <name evidence="2" type="ORF">PCOR1329_LOCUS81239</name>
</gene>
<comment type="caution">
    <text evidence="2">The sequence shown here is derived from an EMBL/GenBank/DDBJ whole genome shotgun (WGS) entry which is preliminary data.</text>
</comment>
<evidence type="ECO:0000313" key="3">
    <source>
        <dbReference type="Proteomes" id="UP001189429"/>
    </source>
</evidence>
<dbReference type="EMBL" id="CAUYUJ010021581">
    <property type="protein sequence ID" value="CAK0905558.1"/>
    <property type="molecule type" value="Genomic_DNA"/>
</dbReference>
<evidence type="ECO:0000313" key="2">
    <source>
        <dbReference type="EMBL" id="CAK0905558.1"/>
    </source>
</evidence>
<sequence length="239" mass="25730">MELEPARFALKSKQQTEGIEGASQAKKHRTVEALLQGGSGKDDSVLARLVAVLARLALTSAAELRDIAGLVFVTLLLPIEGAVAKATKAAGATCHETAQALKKSNDERGLEELGPPRAHIFMAMVMGINQEACEQTSKETIYQFWMAHIKDKGAQEVQESAMHCKCRPTKPKENKPGMVKLSFALNSKHAAVQDALVVELRRRGGAVKRGPAPRGPLERAAQQLLDEYEGTKKGKGGKA</sequence>
<dbReference type="Proteomes" id="UP001189429">
    <property type="component" value="Unassembled WGS sequence"/>
</dbReference>